<dbReference type="InterPro" id="IPR014729">
    <property type="entry name" value="Rossmann-like_a/b/a_fold"/>
</dbReference>
<keyword evidence="3" id="KW-1185">Reference proteome</keyword>
<dbReference type="Pfam" id="PF01507">
    <property type="entry name" value="PAPS_reduct"/>
    <property type="match status" value="1"/>
</dbReference>
<organism evidence="2 3">
    <name type="scientific">Thalassotalea mangrovi</name>
    <dbReference type="NCBI Taxonomy" id="2572245"/>
    <lineage>
        <taxon>Bacteria</taxon>
        <taxon>Pseudomonadati</taxon>
        <taxon>Pseudomonadota</taxon>
        <taxon>Gammaproteobacteria</taxon>
        <taxon>Alteromonadales</taxon>
        <taxon>Colwelliaceae</taxon>
        <taxon>Thalassotalea</taxon>
    </lineage>
</organism>
<dbReference type="EMBL" id="SWDB01000009">
    <property type="protein sequence ID" value="TKB46339.1"/>
    <property type="molecule type" value="Genomic_DNA"/>
</dbReference>
<dbReference type="OrthoDB" id="9774475at2"/>
<evidence type="ECO:0000313" key="3">
    <source>
        <dbReference type="Proteomes" id="UP000307999"/>
    </source>
</evidence>
<accession>A0A4V5NUQ5</accession>
<dbReference type="InterPro" id="IPR050128">
    <property type="entry name" value="Sulfate_adenylyltrnsfr_sub2"/>
</dbReference>
<sequence length="298" mass="34860">MAKKIKHVLGLSGGKDSSALALYVKETRPDLDIEYFFTDTGYELPETNDFIIKLEQQLGYIHKLNARSLNNIDGRGEKTFKNLLKEHGNYLPSQRDRWCTVQLKLKPFEKWVDEFIADGYEIHNYVGIRADEPDRSGFMTIEKPIKSIFPFREDGIVKSDIENILQRNGLELPEYYKWRSRSGCTFCFYQRKIEWLKLKDKHPDLFEQAKDFEKGDDTNTTVGERFYWMGQGQPLDTLEDPEVQQRIMNNHEKQKARFLKKKRRNALLGDIEGFCEFSDLDEMYDSLEGGGACVTCYK</sequence>
<dbReference type="GO" id="GO:0003824">
    <property type="term" value="F:catalytic activity"/>
    <property type="evidence" value="ECO:0007669"/>
    <property type="project" value="InterPro"/>
</dbReference>
<dbReference type="RefSeq" id="WP_136734915.1">
    <property type="nucleotide sequence ID" value="NZ_SWDB01000009.1"/>
</dbReference>
<dbReference type="SUPFAM" id="SSF52402">
    <property type="entry name" value="Adenine nucleotide alpha hydrolases-like"/>
    <property type="match status" value="1"/>
</dbReference>
<gene>
    <name evidence="2" type="ORF">E8M12_04605</name>
</gene>
<feature type="domain" description="Phosphoadenosine phosphosulphate reductase" evidence="1">
    <location>
        <begin position="7"/>
        <end position="134"/>
    </location>
</feature>
<proteinExistence type="predicted"/>
<dbReference type="PANTHER" id="PTHR43196">
    <property type="entry name" value="SULFATE ADENYLYLTRANSFERASE SUBUNIT 2"/>
    <property type="match status" value="1"/>
</dbReference>
<dbReference type="InterPro" id="IPR002500">
    <property type="entry name" value="PAPS_reduct_dom"/>
</dbReference>
<dbReference type="Gene3D" id="3.40.50.620">
    <property type="entry name" value="HUPs"/>
    <property type="match status" value="1"/>
</dbReference>
<evidence type="ECO:0000313" key="2">
    <source>
        <dbReference type="EMBL" id="TKB46339.1"/>
    </source>
</evidence>
<evidence type="ECO:0000259" key="1">
    <source>
        <dbReference type="Pfam" id="PF01507"/>
    </source>
</evidence>
<dbReference type="PANTHER" id="PTHR43196:SF2">
    <property type="entry name" value="PHOSPHOADENOSINE PHOSPHOSULFATE REDUCTASE"/>
    <property type="match status" value="1"/>
</dbReference>
<dbReference type="Proteomes" id="UP000307999">
    <property type="component" value="Unassembled WGS sequence"/>
</dbReference>
<name>A0A4V5NUQ5_9GAMM</name>
<comment type="caution">
    <text evidence="2">The sequence shown here is derived from an EMBL/GenBank/DDBJ whole genome shotgun (WGS) entry which is preliminary data.</text>
</comment>
<reference evidence="2 3" key="1">
    <citation type="submission" date="2019-04" db="EMBL/GenBank/DDBJ databases">
        <title>Thalassotalea guangxiensis sp. nov., isolated from sediment of the coastal wetland.</title>
        <authorList>
            <person name="Zheng S."/>
            <person name="Zhang D."/>
        </authorList>
    </citation>
    <scope>NUCLEOTIDE SEQUENCE [LARGE SCALE GENOMIC DNA]</scope>
    <source>
        <strain evidence="2 3">ZS-4</strain>
    </source>
</reference>
<protein>
    <recommendedName>
        <fullName evidence="1">Phosphoadenosine phosphosulphate reductase domain-containing protein</fullName>
    </recommendedName>
</protein>
<dbReference type="AlphaFoldDB" id="A0A4V5NUQ5"/>